<reference evidence="2" key="1">
    <citation type="journal article" date="2022" name="Mol. Ecol. Resour.">
        <title>The genomes of chicory, endive, great burdock and yacon provide insights into Asteraceae palaeo-polyploidization history and plant inulin production.</title>
        <authorList>
            <person name="Fan W."/>
            <person name="Wang S."/>
            <person name="Wang H."/>
            <person name="Wang A."/>
            <person name="Jiang F."/>
            <person name="Liu H."/>
            <person name="Zhao H."/>
            <person name="Xu D."/>
            <person name="Zhang Y."/>
        </authorList>
    </citation>
    <scope>NUCLEOTIDE SEQUENCE [LARGE SCALE GENOMIC DNA]</scope>
    <source>
        <strain evidence="2">cv. Punajuju</strain>
    </source>
</reference>
<comment type="caution">
    <text evidence="1">The sequence shown here is derived from an EMBL/GenBank/DDBJ whole genome shotgun (WGS) entry which is preliminary data.</text>
</comment>
<sequence length="73" mass="8391">MGRLRRSTGYDTKKNIVETLESTVSITRSRLCQIKSTSTAHLHMTIMLRDTLIPEPPMFRPKFPPQDLTSFVL</sequence>
<dbReference type="Proteomes" id="UP001055811">
    <property type="component" value="Linkage Group LG07"/>
</dbReference>
<evidence type="ECO:0000313" key="2">
    <source>
        <dbReference type="Proteomes" id="UP001055811"/>
    </source>
</evidence>
<reference evidence="1 2" key="2">
    <citation type="journal article" date="2022" name="Mol. Ecol. Resour.">
        <title>The genomes of chicory, endive, great burdock and yacon provide insights into Asteraceae paleo-polyploidization history and plant inulin production.</title>
        <authorList>
            <person name="Fan W."/>
            <person name="Wang S."/>
            <person name="Wang H."/>
            <person name="Wang A."/>
            <person name="Jiang F."/>
            <person name="Liu H."/>
            <person name="Zhao H."/>
            <person name="Xu D."/>
            <person name="Zhang Y."/>
        </authorList>
    </citation>
    <scope>NUCLEOTIDE SEQUENCE [LARGE SCALE GENOMIC DNA]</scope>
    <source>
        <strain evidence="2">cv. Punajuju</strain>
        <tissue evidence="1">Leaves</tissue>
    </source>
</reference>
<accession>A0ACB9ANS3</accession>
<proteinExistence type="predicted"/>
<dbReference type="EMBL" id="CM042015">
    <property type="protein sequence ID" value="KAI3711294.1"/>
    <property type="molecule type" value="Genomic_DNA"/>
</dbReference>
<evidence type="ECO:0000313" key="1">
    <source>
        <dbReference type="EMBL" id="KAI3711294.1"/>
    </source>
</evidence>
<gene>
    <name evidence="1" type="ORF">L2E82_41278</name>
</gene>
<protein>
    <submittedName>
        <fullName evidence="1">Uncharacterized protein</fullName>
    </submittedName>
</protein>
<name>A0ACB9ANS3_CICIN</name>
<organism evidence="1 2">
    <name type="scientific">Cichorium intybus</name>
    <name type="common">Chicory</name>
    <dbReference type="NCBI Taxonomy" id="13427"/>
    <lineage>
        <taxon>Eukaryota</taxon>
        <taxon>Viridiplantae</taxon>
        <taxon>Streptophyta</taxon>
        <taxon>Embryophyta</taxon>
        <taxon>Tracheophyta</taxon>
        <taxon>Spermatophyta</taxon>
        <taxon>Magnoliopsida</taxon>
        <taxon>eudicotyledons</taxon>
        <taxon>Gunneridae</taxon>
        <taxon>Pentapetalae</taxon>
        <taxon>asterids</taxon>
        <taxon>campanulids</taxon>
        <taxon>Asterales</taxon>
        <taxon>Asteraceae</taxon>
        <taxon>Cichorioideae</taxon>
        <taxon>Cichorieae</taxon>
        <taxon>Cichoriinae</taxon>
        <taxon>Cichorium</taxon>
    </lineage>
</organism>
<keyword evidence="2" id="KW-1185">Reference proteome</keyword>